<dbReference type="EMBL" id="SMLW01000669">
    <property type="protein sequence ID" value="MTI28663.1"/>
    <property type="molecule type" value="Genomic_DNA"/>
</dbReference>
<evidence type="ECO:0000313" key="2">
    <source>
        <dbReference type="EMBL" id="MTI28663.1"/>
    </source>
</evidence>
<feature type="transmembrane region" description="Helical" evidence="1">
    <location>
        <begin position="124"/>
        <end position="143"/>
    </location>
</feature>
<gene>
    <name evidence="2" type="ORF">E1163_27135</name>
</gene>
<feature type="transmembrane region" description="Helical" evidence="1">
    <location>
        <begin position="81"/>
        <end position="103"/>
    </location>
</feature>
<evidence type="ECO:0000256" key="1">
    <source>
        <dbReference type="SAM" id="Phobius"/>
    </source>
</evidence>
<proteinExistence type="predicted"/>
<feature type="transmembrane region" description="Helical" evidence="1">
    <location>
        <begin position="49"/>
        <end position="69"/>
    </location>
</feature>
<protein>
    <submittedName>
        <fullName evidence="2">Uncharacterized protein</fullName>
    </submittedName>
</protein>
<evidence type="ECO:0000313" key="3">
    <source>
        <dbReference type="Proteomes" id="UP000798808"/>
    </source>
</evidence>
<feature type="transmembrane region" description="Helical" evidence="1">
    <location>
        <begin position="17"/>
        <end position="37"/>
    </location>
</feature>
<name>A0ABW9RXI0_9BACT</name>
<feature type="transmembrane region" description="Helical" evidence="1">
    <location>
        <begin position="174"/>
        <end position="194"/>
    </location>
</feature>
<reference evidence="2 3" key="1">
    <citation type="submission" date="2019-02" db="EMBL/GenBank/DDBJ databases">
        <authorList>
            <person name="Goldberg S.R."/>
            <person name="Haltli B.A."/>
            <person name="Correa H."/>
            <person name="Russell K.G."/>
        </authorList>
    </citation>
    <scope>NUCLEOTIDE SEQUENCE [LARGE SCALE GENOMIC DNA]</scope>
    <source>
        <strain evidence="2 3">JCM 16186</strain>
    </source>
</reference>
<keyword evidence="1" id="KW-0472">Membrane</keyword>
<comment type="caution">
    <text evidence="2">The sequence shown here is derived from an EMBL/GenBank/DDBJ whole genome shotgun (WGS) entry which is preliminary data.</text>
</comment>
<keyword evidence="1" id="KW-0812">Transmembrane</keyword>
<keyword evidence="1" id="KW-1133">Transmembrane helix</keyword>
<dbReference type="Proteomes" id="UP000798808">
    <property type="component" value="Unassembled WGS sequence"/>
</dbReference>
<accession>A0ABW9RXI0</accession>
<keyword evidence="3" id="KW-1185">Reference proteome</keyword>
<organism evidence="2 3">
    <name type="scientific">Fulvivirga kasyanovii</name>
    <dbReference type="NCBI Taxonomy" id="396812"/>
    <lineage>
        <taxon>Bacteria</taxon>
        <taxon>Pseudomonadati</taxon>
        <taxon>Bacteroidota</taxon>
        <taxon>Cytophagia</taxon>
        <taxon>Cytophagales</taxon>
        <taxon>Fulvivirgaceae</taxon>
        <taxon>Fulvivirga</taxon>
    </lineage>
</organism>
<dbReference type="RefSeq" id="WP_155176406.1">
    <property type="nucleotide sequence ID" value="NZ_BAAAFL010000043.1"/>
</dbReference>
<sequence length="196" mass="23254">MQEKVPDIIEGFTHTEYLTVFSAIIFGYVGAEYFQGWGSIIKNRNHIRIYWQHLLWTIFAFVMFIQNWWGIWPRTSAINESIFFFIYSLIPIFLFYLISVILFPDFKKNEDVDLKDYFYKNTRWLFSLFAVYFVLTIISSFVYNDIGNVFIQNVIRSGGVLLAATAAYFNKKVWLHAIFLVLGYFMLIQFFLALPT</sequence>